<name>A0A815XZX8_9BILA</name>
<organism evidence="2 3">
    <name type="scientific">Rotaria sordida</name>
    <dbReference type="NCBI Taxonomy" id="392033"/>
    <lineage>
        <taxon>Eukaryota</taxon>
        <taxon>Metazoa</taxon>
        <taxon>Spiralia</taxon>
        <taxon>Gnathifera</taxon>
        <taxon>Rotifera</taxon>
        <taxon>Eurotatoria</taxon>
        <taxon>Bdelloidea</taxon>
        <taxon>Philodinida</taxon>
        <taxon>Philodinidae</taxon>
        <taxon>Rotaria</taxon>
    </lineage>
</organism>
<gene>
    <name evidence="2" type="ORF">SEV965_LOCUS39263</name>
</gene>
<proteinExistence type="predicted"/>
<accession>A0A815XZX8</accession>
<evidence type="ECO:0000256" key="1">
    <source>
        <dbReference type="SAM" id="MobiDB-lite"/>
    </source>
</evidence>
<evidence type="ECO:0000313" key="3">
    <source>
        <dbReference type="Proteomes" id="UP000663889"/>
    </source>
</evidence>
<dbReference type="Proteomes" id="UP000663889">
    <property type="component" value="Unassembled WGS sequence"/>
</dbReference>
<dbReference type="EMBL" id="CAJNOU010013097">
    <property type="protein sequence ID" value="CAF1563867.1"/>
    <property type="molecule type" value="Genomic_DNA"/>
</dbReference>
<reference evidence="2" key="1">
    <citation type="submission" date="2021-02" db="EMBL/GenBank/DDBJ databases">
        <authorList>
            <person name="Nowell W R."/>
        </authorList>
    </citation>
    <scope>NUCLEOTIDE SEQUENCE</scope>
</reference>
<evidence type="ECO:0000313" key="2">
    <source>
        <dbReference type="EMBL" id="CAF1563867.1"/>
    </source>
</evidence>
<dbReference type="AlphaFoldDB" id="A0A815XZX8"/>
<feature type="region of interest" description="Disordered" evidence="1">
    <location>
        <begin position="1"/>
        <end position="37"/>
    </location>
</feature>
<feature type="non-terminal residue" evidence="2">
    <location>
        <position position="37"/>
    </location>
</feature>
<sequence length="37" mass="4240">MNSIDCERKTIEQSSDDTLRERTITTLSVSSNRELIP</sequence>
<comment type="caution">
    <text evidence="2">The sequence shown here is derived from an EMBL/GenBank/DDBJ whole genome shotgun (WGS) entry which is preliminary data.</text>
</comment>
<feature type="compositionally biased region" description="Polar residues" evidence="1">
    <location>
        <begin position="24"/>
        <end position="37"/>
    </location>
</feature>
<feature type="compositionally biased region" description="Basic and acidic residues" evidence="1">
    <location>
        <begin position="1"/>
        <end position="23"/>
    </location>
</feature>
<protein>
    <submittedName>
        <fullName evidence="2">Uncharacterized protein</fullName>
    </submittedName>
</protein>